<sequence length="950" mass="108586">MQKRTDIRWLPVWLILPVLFFAFPLMAKQALDHSVYTEWNRITEQAISRDGEWALWAMSPEEADGELVVRATGGEREFRFERGESGAFSHDSRHVVALVKPSHEASRQARLKNLSDEEKPKNELLLLNLDSGEAQRVERVRSYRLPGESGDWLAWLHGVPEADEAAEEDSGVDAGGNGNGNDNGRADDQTAGTTLVLRSLKDGSEHRFDHVSDYAFSDDGHRLVFTLVSEDGSDDGIFVHDTEAGQTRALKTGFGHYTGLAIDEAGTQVAFLFQARSDEDGEPEGEDHEYSLHLWNAERDRLRGIADSGARFLRDGWHVSRHRQPAFSPDGSRLFFGTAPKPVEIPDHDDKLDDEVVDVDIWHWEDDLLQPMQREQLEQERQRTYLAVAHLADRNRLVQLGREHIPEVQVGREGDAGMALGISNLPYQREISWDFPRYYDAWLIDVNSGEATLVLKAVQSIPSFSPKAGYLHWWDRDARTWLAMNVDSRDTMDMGAAIDHDLEDHTNDRPFAANPYAAALWLEDDSGLIIVDRHDAWRVDPETTEAVNLTGGMGRERGWNFRPVDLLPEDSGIAVTDTLLFTTFDEQGKAHGFFDVALAGDRSPCERVFSDHRYGTPLKAEAADRLLFTRESFQDFPDLWTAGRAFEDLQRLSEANPQQADYRWGTVELVEWESETGKPHQGMLFKPDDFDPDRRYPMIVYFYERASDGLHSHRPPQAHRSVIMPSFYTSNEYIVFVPDVWYREGYPGDSAMESIMPKTRALAEQPWVDEDRVGIQGHSWAGYQIAYMVTKTDFFRAAAGGAPVSNMVSAYGGIRWRTGMSRMFQYERTQSRLGKTLWEDRELYLHNSPIFEADKINTPLLMMHNDHDGAVPWEQGIELFTALRRLERPSWLINYRDEPHWPTTFANRKDWQIRLQQFFDHYLKDEPAPRWLRSGIPALEKGATLGYEKD</sequence>
<dbReference type="Gene3D" id="3.40.50.1820">
    <property type="entry name" value="alpha/beta hydrolase"/>
    <property type="match status" value="1"/>
</dbReference>
<name>A0ABU0W7Z2_9GAMM</name>
<dbReference type="EMBL" id="JAVDDT010000005">
    <property type="protein sequence ID" value="MDQ2070067.1"/>
    <property type="molecule type" value="Genomic_DNA"/>
</dbReference>
<dbReference type="PANTHER" id="PTHR11731:SF193">
    <property type="entry name" value="DIPEPTIDYL PEPTIDASE 9"/>
    <property type="match status" value="1"/>
</dbReference>
<dbReference type="Pfam" id="PF07676">
    <property type="entry name" value="PD40"/>
    <property type="match status" value="1"/>
</dbReference>
<gene>
    <name evidence="3" type="ORF">RBH19_09280</name>
</gene>
<dbReference type="SUPFAM" id="SSF82171">
    <property type="entry name" value="DPP6 N-terminal domain-like"/>
    <property type="match status" value="1"/>
</dbReference>
<organism evidence="3 4">
    <name type="scientific">Natronospira bacteriovora</name>
    <dbReference type="NCBI Taxonomy" id="3069753"/>
    <lineage>
        <taxon>Bacteria</taxon>
        <taxon>Pseudomonadati</taxon>
        <taxon>Pseudomonadota</taxon>
        <taxon>Gammaproteobacteria</taxon>
        <taxon>Natronospirales</taxon>
        <taxon>Natronospiraceae</taxon>
        <taxon>Natronospira</taxon>
    </lineage>
</organism>
<evidence type="ECO:0000313" key="3">
    <source>
        <dbReference type="EMBL" id="MDQ2070067.1"/>
    </source>
</evidence>
<dbReference type="InterPro" id="IPR029058">
    <property type="entry name" value="AB_hydrolase_fold"/>
</dbReference>
<protein>
    <submittedName>
        <fullName evidence="3">Prolyl oligopeptidase family serine peptidase</fullName>
    </submittedName>
</protein>
<dbReference type="InterPro" id="IPR050278">
    <property type="entry name" value="Serine_Prot_S9B/DPPIV"/>
</dbReference>
<dbReference type="SUPFAM" id="SSF53474">
    <property type="entry name" value="alpha/beta-Hydrolases"/>
    <property type="match status" value="1"/>
</dbReference>
<proteinExistence type="predicted"/>
<accession>A0ABU0W7Z2</accession>
<dbReference type="InterPro" id="IPR001375">
    <property type="entry name" value="Peptidase_S9_cat"/>
</dbReference>
<dbReference type="Pfam" id="PF00326">
    <property type="entry name" value="Peptidase_S9"/>
    <property type="match status" value="1"/>
</dbReference>
<dbReference type="Gene3D" id="2.120.10.30">
    <property type="entry name" value="TolB, C-terminal domain"/>
    <property type="match status" value="1"/>
</dbReference>
<dbReference type="Proteomes" id="UP001239019">
    <property type="component" value="Unassembled WGS sequence"/>
</dbReference>
<feature type="domain" description="Peptidase S9 prolyl oligopeptidase catalytic" evidence="2">
    <location>
        <begin position="747"/>
        <end position="925"/>
    </location>
</feature>
<dbReference type="InterPro" id="IPR011042">
    <property type="entry name" value="6-blade_b-propeller_TolB-like"/>
</dbReference>
<dbReference type="PANTHER" id="PTHR11731">
    <property type="entry name" value="PROTEASE FAMILY S9B,C DIPEPTIDYL-PEPTIDASE IV-RELATED"/>
    <property type="match status" value="1"/>
</dbReference>
<feature type="region of interest" description="Disordered" evidence="1">
    <location>
        <begin position="163"/>
        <end position="189"/>
    </location>
</feature>
<comment type="caution">
    <text evidence="3">The sequence shown here is derived from an EMBL/GenBank/DDBJ whole genome shotgun (WGS) entry which is preliminary data.</text>
</comment>
<evidence type="ECO:0000256" key="1">
    <source>
        <dbReference type="SAM" id="MobiDB-lite"/>
    </source>
</evidence>
<evidence type="ECO:0000313" key="4">
    <source>
        <dbReference type="Proteomes" id="UP001239019"/>
    </source>
</evidence>
<dbReference type="RefSeq" id="WP_306728564.1">
    <property type="nucleotide sequence ID" value="NZ_JAVDDT010000005.1"/>
</dbReference>
<evidence type="ECO:0000259" key="2">
    <source>
        <dbReference type="Pfam" id="PF00326"/>
    </source>
</evidence>
<dbReference type="InterPro" id="IPR011659">
    <property type="entry name" value="WD40"/>
</dbReference>
<reference evidence="3 4" key="1">
    <citation type="submission" date="2023-08" db="EMBL/GenBank/DDBJ databases">
        <title>Whole-genome sequencing of halo(alkali)philic microorganisms from hypersaline lakes.</title>
        <authorList>
            <person name="Sorokin D.Y."/>
            <person name="Abbas B."/>
            <person name="Merkel A.Y."/>
        </authorList>
    </citation>
    <scope>NUCLEOTIDE SEQUENCE [LARGE SCALE GENOMIC DNA]</scope>
    <source>
        <strain evidence="3 4">AB-CW4</strain>
    </source>
</reference>
<keyword evidence="4" id="KW-1185">Reference proteome</keyword>